<keyword evidence="10" id="KW-1185">Reference proteome</keyword>
<dbReference type="Pfam" id="PF12833">
    <property type="entry name" value="HTH_18"/>
    <property type="match status" value="1"/>
</dbReference>
<dbReference type="PRINTS" id="PR00032">
    <property type="entry name" value="HTHARAC"/>
</dbReference>
<keyword evidence="3" id="KW-0804">Transcription</keyword>
<dbReference type="PROSITE" id="PS01124">
    <property type="entry name" value="HTH_ARAC_FAMILY_2"/>
    <property type="match status" value="1"/>
</dbReference>
<dbReference type="InterPro" id="IPR009057">
    <property type="entry name" value="Homeodomain-like_sf"/>
</dbReference>
<evidence type="ECO:0000256" key="1">
    <source>
        <dbReference type="ARBA" id="ARBA00023015"/>
    </source>
</evidence>
<dbReference type="GO" id="GO:0003700">
    <property type="term" value="F:DNA-binding transcription factor activity"/>
    <property type="evidence" value="ECO:0007669"/>
    <property type="project" value="InterPro"/>
</dbReference>
<dbReference type="PROSITE" id="PS50110">
    <property type="entry name" value="RESPONSE_REGULATORY"/>
    <property type="match status" value="1"/>
</dbReference>
<evidence type="ECO:0000259" key="6">
    <source>
        <dbReference type="PROSITE" id="PS50110"/>
    </source>
</evidence>
<dbReference type="GO" id="GO:0043565">
    <property type="term" value="F:sequence-specific DNA binding"/>
    <property type="evidence" value="ECO:0007669"/>
    <property type="project" value="InterPro"/>
</dbReference>
<dbReference type="OrthoDB" id="9788446at2"/>
<dbReference type="SMART" id="SM00448">
    <property type="entry name" value="REC"/>
    <property type="match status" value="1"/>
</dbReference>
<evidence type="ECO:0000313" key="10">
    <source>
        <dbReference type="Proteomes" id="UP001527202"/>
    </source>
</evidence>
<feature type="modified residue" description="4-aspartylphosphate" evidence="4">
    <location>
        <position position="55"/>
    </location>
</feature>
<dbReference type="RefSeq" id="WP_042227452.1">
    <property type="nucleotide sequence ID" value="NZ_CP026520.1"/>
</dbReference>
<dbReference type="Proteomes" id="UP000288943">
    <property type="component" value="Chromosome"/>
</dbReference>
<organism evidence="8 9">
    <name type="scientific">Paenibacillus chitinolyticus</name>
    <dbReference type="NCBI Taxonomy" id="79263"/>
    <lineage>
        <taxon>Bacteria</taxon>
        <taxon>Bacillati</taxon>
        <taxon>Bacillota</taxon>
        <taxon>Bacilli</taxon>
        <taxon>Bacillales</taxon>
        <taxon>Paenibacillaceae</taxon>
        <taxon>Paenibacillus</taxon>
    </lineage>
</organism>
<name>A0A410X586_9BACL</name>
<reference evidence="7 10" key="2">
    <citation type="submission" date="2022-05" db="EMBL/GenBank/DDBJ databases">
        <title>Genome Sequencing of Bee-Associated Microbes.</title>
        <authorList>
            <person name="Dunlap C."/>
        </authorList>
    </citation>
    <scope>NUCLEOTIDE SEQUENCE [LARGE SCALE GENOMIC DNA]</scope>
    <source>
        <strain evidence="7 10">NRRL B-23120</strain>
    </source>
</reference>
<dbReference type="Gene3D" id="1.10.10.60">
    <property type="entry name" value="Homeodomain-like"/>
    <property type="match status" value="2"/>
</dbReference>
<dbReference type="PANTHER" id="PTHR43280">
    <property type="entry name" value="ARAC-FAMILY TRANSCRIPTIONAL REGULATOR"/>
    <property type="match status" value="1"/>
</dbReference>
<evidence type="ECO:0000313" key="7">
    <source>
        <dbReference type="EMBL" id="MCY9596951.1"/>
    </source>
</evidence>
<feature type="domain" description="HTH araC/xylS-type" evidence="5">
    <location>
        <begin position="234"/>
        <end position="332"/>
    </location>
</feature>
<evidence type="ECO:0000256" key="3">
    <source>
        <dbReference type="ARBA" id="ARBA00023163"/>
    </source>
</evidence>
<dbReference type="InterPro" id="IPR020449">
    <property type="entry name" value="Tscrpt_reg_AraC-type_HTH"/>
</dbReference>
<evidence type="ECO:0000313" key="8">
    <source>
        <dbReference type="EMBL" id="QAV21756.1"/>
    </source>
</evidence>
<evidence type="ECO:0000256" key="2">
    <source>
        <dbReference type="ARBA" id="ARBA00023125"/>
    </source>
</evidence>
<evidence type="ECO:0000313" key="9">
    <source>
        <dbReference type="Proteomes" id="UP000288943"/>
    </source>
</evidence>
<dbReference type="EMBL" id="CP026520">
    <property type="protein sequence ID" value="QAV21756.1"/>
    <property type="molecule type" value="Genomic_DNA"/>
</dbReference>
<proteinExistence type="predicted"/>
<keyword evidence="1" id="KW-0805">Transcription regulation</keyword>
<dbReference type="InterPro" id="IPR018060">
    <property type="entry name" value="HTH_AraC"/>
</dbReference>
<dbReference type="InterPro" id="IPR001789">
    <property type="entry name" value="Sig_transdc_resp-reg_receiver"/>
</dbReference>
<sequence length="336" mass="39090">MKRILVVDDEPLIRQGLVAMLERLPYDFEWVRTAGNGQEALERMKESLPQLLLTDIRMPKMDGLELCRQVYDQYPLVQKVIISGYGDFEYAQNCISYGVKEYILKPFTPAKIGDLLNRLISQGNPALSISKYEDLIGNIAESVWSMRIEEMETYFEQLKSYCLTASRTDYDFVQLLKDCLPMLKKRLALKGFHPAVGEIPDSGDHLRYFEQLHVSLLKIIDELALQRGGQDLMLKAKDYMDAHITKELSLEDTADYLGITPQYLSFLFKKVHKETFVQYRILKRIELAKKLLEIPRYRTNDIAYEVGYENYPHFSRMFKKVTGVSPLEYRQQLGIK</sequence>
<dbReference type="EMBL" id="JAMDMJ010000015">
    <property type="protein sequence ID" value="MCY9596951.1"/>
    <property type="molecule type" value="Genomic_DNA"/>
</dbReference>
<dbReference type="SUPFAM" id="SSF46689">
    <property type="entry name" value="Homeodomain-like"/>
    <property type="match status" value="2"/>
</dbReference>
<dbReference type="Gene3D" id="3.40.50.2300">
    <property type="match status" value="1"/>
</dbReference>
<protein>
    <submittedName>
        <fullName evidence="7 8">Response regulator</fullName>
    </submittedName>
</protein>
<dbReference type="SMART" id="SM00342">
    <property type="entry name" value="HTH_ARAC"/>
    <property type="match status" value="1"/>
</dbReference>
<accession>A0A410X586</accession>
<dbReference type="GeneID" id="95377002"/>
<dbReference type="SUPFAM" id="SSF52172">
    <property type="entry name" value="CheY-like"/>
    <property type="match status" value="1"/>
</dbReference>
<feature type="domain" description="Response regulatory" evidence="6">
    <location>
        <begin position="3"/>
        <end position="120"/>
    </location>
</feature>
<dbReference type="PANTHER" id="PTHR43280:SF10">
    <property type="entry name" value="REGULATORY PROTEIN POCR"/>
    <property type="match status" value="1"/>
</dbReference>
<dbReference type="GO" id="GO:0000160">
    <property type="term" value="P:phosphorelay signal transduction system"/>
    <property type="evidence" value="ECO:0007669"/>
    <property type="project" value="InterPro"/>
</dbReference>
<dbReference type="KEGG" id="pchi:PC41400_19600"/>
<dbReference type="Pfam" id="PF00072">
    <property type="entry name" value="Response_reg"/>
    <property type="match status" value="1"/>
</dbReference>
<evidence type="ECO:0000256" key="4">
    <source>
        <dbReference type="PROSITE-ProRule" id="PRU00169"/>
    </source>
</evidence>
<keyword evidence="4" id="KW-0597">Phosphoprotein</keyword>
<dbReference type="CDD" id="cd17536">
    <property type="entry name" value="REC_YesN-like"/>
    <property type="match status" value="1"/>
</dbReference>
<dbReference type="Proteomes" id="UP001527202">
    <property type="component" value="Unassembled WGS sequence"/>
</dbReference>
<gene>
    <name evidence="7" type="ORF">M5X16_14325</name>
    <name evidence="8" type="ORF">PC41400_19600</name>
</gene>
<evidence type="ECO:0000259" key="5">
    <source>
        <dbReference type="PROSITE" id="PS01124"/>
    </source>
</evidence>
<dbReference type="InterPro" id="IPR011006">
    <property type="entry name" value="CheY-like_superfamily"/>
</dbReference>
<reference evidence="8 9" key="1">
    <citation type="submission" date="2018-01" db="EMBL/GenBank/DDBJ databases">
        <title>The whole genome sequencing and assembly of Paenibacillus chitinolyticus KCCM 41400 strain.</title>
        <authorList>
            <person name="Kim J.-Y."/>
            <person name="Park M.-K."/>
            <person name="Lee Y.-J."/>
            <person name="Yi H."/>
            <person name="Bahn Y.-S."/>
            <person name="Kim J.F."/>
            <person name="Lee D.-W."/>
        </authorList>
    </citation>
    <scope>NUCLEOTIDE SEQUENCE [LARGE SCALE GENOMIC DNA]</scope>
    <source>
        <strain evidence="8 9">KCCM 41400</strain>
    </source>
</reference>
<dbReference type="AlphaFoldDB" id="A0A410X586"/>
<keyword evidence="2 8" id="KW-0238">DNA-binding</keyword>